<name>A0A0A9S1R8_ARUDO</name>
<proteinExistence type="predicted"/>
<accession>A0A0A9S1R8</accession>
<dbReference type="EMBL" id="GBRH01178535">
    <property type="protein sequence ID" value="JAE19361.1"/>
    <property type="molecule type" value="Transcribed_RNA"/>
</dbReference>
<dbReference type="AlphaFoldDB" id="A0A0A9S1R8"/>
<protein>
    <submittedName>
        <fullName evidence="1">Uncharacterized protein</fullName>
    </submittedName>
</protein>
<reference evidence="1" key="2">
    <citation type="journal article" date="2015" name="Data Brief">
        <title>Shoot transcriptome of the giant reed, Arundo donax.</title>
        <authorList>
            <person name="Barrero R.A."/>
            <person name="Guerrero F.D."/>
            <person name="Moolhuijzen P."/>
            <person name="Goolsby J.A."/>
            <person name="Tidwell J."/>
            <person name="Bellgard S.E."/>
            <person name="Bellgard M.I."/>
        </authorList>
    </citation>
    <scope>NUCLEOTIDE SEQUENCE</scope>
    <source>
        <tissue evidence="1">Shoot tissue taken approximately 20 cm above the soil surface</tissue>
    </source>
</reference>
<organism evidence="1">
    <name type="scientific">Arundo donax</name>
    <name type="common">Giant reed</name>
    <name type="synonym">Donax arundinaceus</name>
    <dbReference type="NCBI Taxonomy" id="35708"/>
    <lineage>
        <taxon>Eukaryota</taxon>
        <taxon>Viridiplantae</taxon>
        <taxon>Streptophyta</taxon>
        <taxon>Embryophyta</taxon>
        <taxon>Tracheophyta</taxon>
        <taxon>Spermatophyta</taxon>
        <taxon>Magnoliopsida</taxon>
        <taxon>Liliopsida</taxon>
        <taxon>Poales</taxon>
        <taxon>Poaceae</taxon>
        <taxon>PACMAD clade</taxon>
        <taxon>Arundinoideae</taxon>
        <taxon>Arundineae</taxon>
        <taxon>Arundo</taxon>
    </lineage>
</organism>
<sequence>MFMHDHHHILYEGTLYLYDKPGYCTRKSPTYYFMPQNLHLETVYPTLDTGKTTLYFKESHTANPKKNII</sequence>
<reference evidence="1" key="1">
    <citation type="submission" date="2014-09" db="EMBL/GenBank/DDBJ databases">
        <authorList>
            <person name="Magalhaes I.L.F."/>
            <person name="Oliveira U."/>
            <person name="Santos F.R."/>
            <person name="Vidigal T.H.D.A."/>
            <person name="Brescovit A.D."/>
            <person name="Santos A.J."/>
        </authorList>
    </citation>
    <scope>NUCLEOTIDE SEQUENCE</scope>
    <source>
        <tissue evidence="1">Shoot tissue taken approximately 20 cm above the soil surface</tissue>
    </source>
</reference>
<evidence type="ECO:0000313" key="1">
    <source>
        <dbReference type="EMBL" id="JAE19361.1"/>
    </source>
</evidence>